<dbReference type="CDD" id="cd12148">
    <property type="entry name" value="fungal_TF_MHR"/>
    <property type="match status" value="1"/>
</dbReference>
<evidence type="ECO:0000256" key="1">
    <source>
        <dbReference type="ARBA" id="ARBA00023242"/>
    </source>
</evidence>
<feature type="region of interest" description="Disordered" evidence="2">
    <location>
        <begin position="622"/>
        <end position="643"/>
    </location>
</feature>
<dbReference type="Proteomes" id="UP000076632">
    <property type="component" value="Unassembled WGS sequence"/>
</dbReference>
<feature type="domain" description="Xylanolytic transcriptional activator regulatory" evidence="3">
    <location>
        <begin position="180"/>
        <end position="258"/>
    </location>
</feature>
<evidence type="ECO:0000256" key="2">
    <source>
        <dbReference type="SAM" id="MobiDB-lite"/>
    </source>
</evidence>
<dbReference type="GO" id="GO:0003700">
    <property type="term" value="F:DNA-binding transcription factor activity"/>
    <property type="evidence" value="ECO:0007669"/>
    <property type="project" value="InterPro"/>
</dbReference>
<dbReference type="Pfam" id="PF04082">
    <property type="entry name" value="Fungal_trans"/>
    <property type="match status" value="1"/>
</dbReference>
<dbReference type="GO" id="GO:0008270">
    <property type="term" value="F:zinc ion binding"/>
    <property type="evidence" value="ECO:0007669"/>
    <property type="project" value="InterPro"/>
</dbReference>
<dbReference type="OrthoDB" id="3266505at2759"/>
<dbReference type="GO" id="GO:0006351">
    <property type="term" value="P:DNA-templated transcription"/>
    <property type="evidence" value="ECO:0007669"/>
    <property type="project" value="InterPro"/>
</dbReference>
<evidence type="ECO:0000313" key="5">
    <source>
        <dbReference type="Proteomes" id="UP000076632"/>
    </source>
</evidence>
<reference evidence="4 5" key="1">
    <citation type="journal article" date="2016" name="Fungal Biol.">
        <title>The genome of Xylona heveae provides a window into fungal endophytism.</title>
        <authorList>
            <person name="Gazis R."/>
            <person name="Kuo A."/>
            <person name="Riley R."/>
            <person name="LaButti K."/>
            <person name="Lipzen A."/>
            <person name="Lin J."/>
            <person name="Amirebrahimi M."/>
            <person name="Hesse C.N."/>
            <person name="Spatafora J.W."/>
            <person name="Henrissat B."/>
            <person name="Hainaut M."/>
            <person name="Grigoriev I.V."/>
            <person name="Hibbett D.S."/>
        </authorList>
    </citation>
    <scope>NUCLEOTIDE SEQUENCE [LARGE SCALE GENOMIC DNA]</scope>
    <source>
        <strain evidence="4 5">TC161</strain>
    </source>
</reference>
<evidence type="ECO:0000313" key="4">
    <source>
        <dbReference type="EMBL" id="KZF23018.1"/>
    </source>
</evidence>
<proteinExistence type="predicted"/>
<dbReference type="GeneID" id="28894315"/>
<dbReference type="AlphaFoldDB" id="A0A165H5M0"/>
<organism evidence="4 5">
    <name type="scientific">Xylona heveae (strain CBS 132557 / TC161)</name>
    <dbReference type="NCBI Taxonomy" id="1328760"/>
    <lineage>
        <taxon>Eukaryota</taxon>
        <taxon>Fungi</taxon>
        <taxon>Dikarya</taxon>
        <taxon>Ascomycota</taxon>
        <taxon>Pezizomycotina</taxon>
        <taxon>Xylonomycetes</taxon>
        <taxon>Xylonales</taxon>
        <taxon>Xylonaceae</taxon>
        <taxon>Xylona</taxon>
    </lineage>
</organism>
<dbReference type="OMA" id="RKRCWWA"/>
<dbReference type="PANTHER" id="PTHR46910">
    <property type="entry name" value="TRANSCRIPTION FACTOR PDR1"/>
    <property type="match status" value="1"/>
</dbReference>
<dbReference type="InterPro" id="IPR050987">
    <property type="entry name" value="AtrR-like"/>
</dbReference>
<gene>
    <name evidence="4" type="ORF">L228DRAFT_141513</name>
</gene>
<dbReference type="InterPro" id="IPR007219">
    <property type="entry name" value="XnlR_reg_dom"/>
</dbReference>
<name>A0A165H5M0_XYLHT</name>
<keyword evidence="5" id="KW-1185">Reference proteome</keyword>
<dbReference type="SMART" id="SM00906">
    <property type="entry name" value="Fungal_trans"/>
    <property type="match status" value="1"/>
</dbReference>
<dbReference type="RefSeq" id="XP_018188573.1">
    <property type="nucleotide sequence ID" value="XM_018329178.1"/>
</dbReference>
<keyword evidence="1" id="KW-0539">Nucleus</keyword>
<protein>
    <recommendedName>
        <fullName evidence="3">Xylanolytic transcriptional activator regulatory domain-containing protein</fullName>
    </recommendedName>
</protein>
<dbReference type="InParanoid" id="A0A165H5M0"/>
<dbReference type="EMBL" id="KV407458">
    <property type="protein sequence ID" value="KZF23018.1"/>
    <property type="molecule type" value="Genomic_DNA"/>
</dbReference>
<dbReference type="GO" id="GO:0003677">
    <property type="term" value="F:DNA binding"/>
    <property type="evidence" value="ECO:0007669"/>
    <property type="project" value="InterPro"/>
</dbReference>
<sequence>MPILPKVLKHLHFQPKLLSRHVRSTSERATAHPKGPFAPESELSSLLPRFEVAKLLVDNYFDRIHWFMLLFHQRDFRANFEILYSLPSTRPPGQNIATNNRVGQVAVLLAVCAISLQYTTDSQKQALARHGVDLQALQQRFLTALKQKLLDILSLGSLETVQTCVLLGSYYLYQGEPGLAWPLCGCGLRIAQALNLHRNLTNSASARQSDVQPSLAARKRGWWAVYEIETFCSMMYGFPLSISDSDCDVDELDPFDEYSGSTSQAQTSEQPTLLFFKCYMSKLSRIVKSALTDLYGTHRDLDRENHPIMSHNARLQSLIKKVQDLDSRLLQWREGVAAKLRPTTISDSGSNQARVSGHSDQNVDKTFEEHLFQLQALALKLAYENARILVHRPLLSYKTIIREGGSRQSAAPDPFQYSIEICRDAALQISRVGSVPNFKQVYDTYAVTFVSLHLFTAGVTLCIMASLDPLSREAHESKRGVRALMEMQGLLKPKSVAAGQGLDILRNLMSLVMAKEIDSMFEMEQPASVNETESANQSSVLNLPHQSADQHCERERQPGSQFRTATLPTQRECDMNSSEPDQNLLDAPLQLDMPFDCTNFDFCENPSITEALLDFEQVINYPPSDTVDDDTSSSHAGELPSGGFHVGQDQGWIWGWNYNA</sequence>
<dbReference type="PANTHER" id="PTHR46910:SF17">
    <property type="entry name" value="SCFA-RELATED"/>
    <property type="match status" value="1"/>
</dbReference>
<accession>A0A165H5M0</accession>
<evidence type="ECO:0000259" key="3">
    <source>
        <dbReference type="SMART" id="SM00906"/>
    </source>
</evidence>